<comment type="subcellular location">
    <subcellularLocation>
        <location evidence="1">Cell membrane</location>
        <topology evidence="1">Multi-pass membrane protein</topology>
    </subcellularLocation>
</comment>
<keyword evidence="2" id="KW-1003">Cell membrane</keyword>
<proteinExistence type="inferred from homology"/>
<sequence length="228" mass="24453">MSDMQVLGREGSLSDTQNRVLRNTYALLGLSMVPTVIGAYVGLQMNFGFLAAHPFIFTIGFFAVMFGMFKLISINQNSSIGVWLLLAMTFVFGIMLGPILQYALHLSNGAEIVGLAAAGTGITFLTLAGIGSSPARDFSGIGKFLFVGLILVIVAGLANMFFQIPALSLAISGVSVLIFSGYILYDVNQIVRGGQTNYVMATLSLYLDVYNLFVNLLNILLALLGNRD</sequence>
<name>A0ABW3F6K4_9PROT</name>
<comment type="caution">
    <text evidence="7">The sequence shown here is derived from an EMBL/GenBank/DDBJ whole genome shotgun (WGS) entry which is preliminary data.</text>
</comment>
<dbReference type="Proteomes" id="UP001597128">
    <property type="component" value="Unassembled WGS sequence"/>
</dbReference>
<comment type="similarity">
    <text evidence="6">Belongs to the BI1 family.</text>
</comment>
<reference evidence="8" key="1">
    <citation type="journal article" date="2019" name="Int. J. Syst. Evol. Microbiol.">
        <title>The Global Catalogue of Microorganisms (GCM) 10K type strain sequencing project: providing services to taxonomists for standard genome sequencing and annotation.</title>
        <authorList>
            <consortium name="The Broad Institute Genomics Platform"/>
            <consortium name="The Broad Institute Genome Sequencing Center for Infectious Disease"/>
            <person name="Wu L."/>
            <person name="Ma J."/>
        </authorList>
    </citation>
    <scope>NUCLEOTIDE SEQUENCE [LARGE SCALE GENOMIC DNA]</scope>
    <source>
        <strain evidence="8">CCUG 58412</strain>
    </source>
</reference>
<dbReference type="EMBL" id="JBHTKB010000001">
    <property type="protein sequence ID" value="MFD0913113.1"/>
    <property type="molecule type" value="Genomic_DNA"/>
</dbReference>
<evidence type="ECO:0000256" key="3">
    <source>
        <dbReference type="ARBA" id="ARBA00022692"/>
    </source>
</evidence>
<dbReference type="Pfam" id="PF01027">
    <property type="entry name" value="Bax1-I"/>
    <property type="match status" value="1"/>
</dbReference>
<evidence type="ECO:0000256" key="6">
    <source>
        <dbReference type="RuleBase" id="RU004379"/>
    </source>
</evidence>
<accession>A0ABW3F6K4</accession>
<evidence type="ECO:0000256" key="5">
    <source>
        <dbReference type="ARBA" id="ARBA00023136"/>
    </source>
</evidence>
<evidence type="ECO:0000256" key="2">
    <source>
        <dbReference type="ARBA" id="ARBA00022475"/>
    </source>
</evidence>
<dbReference type="PANTHER" id="PTHR23291">
    <property type="entry name" value="BAX INHIBITOR-RELATED"/>
    <property type="match status" value="1"/>
</dbReference>
<feature type="transmembrane region" description="Helical" evidence="6">
    <location>
        <begin position="47"/>
        <end position="68"/>
    </location>
</feature>
<dbReference type="RefSeq" id="WP_379056372.1">
    <property type="nucleotide sequence ID" value="NZ_JBHTKB010000001.1"/>
</dbReference>
<keyword evidence="5 6" id="KW-0472">Membrane</keyword>
<keyword evidence="4 6" id="KW-1133">Transmembrane helix</keyword>
<feature type="transmembrane region" description="Helical" evidence="6">
    <location>
        <begin position="80"/>
        <end position="100"/>
    </location>
</feature>
<evidence type="ECO:0000313" key="7">
    <source>
        <dbReference type="EMBL" id="MFD0913113.1"/>
    </source>
</evidence>
<evidence type="ECO:0000256" key="4">
    <source>
        <dbReference type="ARBA" id="ARBA00022989"/>
    </source>
</evidence>
<evidence type="ECO:0000256" key="1">
    <source>
        <dbReference type="ARBA" id="ARBA00004651"/>
    </source>
</evidence>
<dbReference type="PANTHER" id="PTHR23291:SF115">
    <property type="entry name" value="MODULATOR OF FTSH PROTEASE YCCA"/>
    <property type="match status" value="1"/>
</dbReference>
<protein>
    <submittedName>
        <fullName evidence="7">Bax inhibitor-1 family protein</fullName>
    </submittedName>
</protein>
<dbReference type="InterPro" id="IPR006214">
    <property type="entry name" value="Bax_inhibitor_1-related"/>
</dbReference>
<feature type="transmembrane region" description="Helical" evidence="6">
    <location>
        <begin position="20"/>
        <end position="41"/>
    </location>
</feature>
<feature type="transmembrane region" description="Helical" evidence="6">
    <location>
        <begin position="168"/>
        <end position="185"/>
    </location>
</feature>
<keyword evidence="8" id="KW-1185">Reference proteome</keyword>
<feature type="transmembrane region" description="Helical" evidence="6">
    <location>
        <begin position="144"/>
        <end position="162"/>
    </location>
</feature>
<gene>
    <name evidence="7" type="ORF">ACFQ1Z_06095</name>
</gene>
<feature type="transmembrane region" description="Helical" evidence="6">
    <location>
        <begin position="205"/>
        <end position="225"/>
    </location>
</feature>
<evidence type="ECO:0000313" key="8">
    <source>
        <dbReference type="Proteomes" id="UP001597128"/>
    </source>
</evidence>
<organism evidence="7 8">
    <name type="scientific">Methylophilus luteus</name>
    <dbReference type="NCBI Taxonomy" id="640108"/>
    <lineage>
        <taxon>Bacteria</taxon>
        <taxon>Pseudomonadati</taxon>
        <taxon>Pseudomonadota</taxon>
        <taxon>Betaproteobacteria</taxon>
        <taxon>Nitrosomonadales</taxon>
        <taxon>Methylophilaceae</taxon>
        <taxon>Methylophilus</taxon>
    </lineage>
</organism>
<feature type="transmembrane region" description="Helical" evidence="6">
    <location>
        <begin position="112"/>
        <end position="132"/>
    </location>
</feature>
<keyword evidence="3 6" id="KW-0812">Transmembrane</keyword>